<sequence length="91" mass="10529">SKRAPNFTKTEEEILVQLVKKHDKVLECKRTDTNSNILKEETWKTISKEFNSTTGTFRDSPTLRRKYENLKKKTKKKFADLKCHLKGTGGG</sequence>
<dbReference type="SMART" id="SM00717">
    <property type="entry name" value="SANT"/>
    <property type="match status" value="1"/>
</dbReference>
<dbReference type="InterPro" id="IPR028002">
    <property type="entry name" value="Myb_DNA-bind_5"/>
</dbReference>
<dbReference type="InParanoid" id="E2A5V5"/>
<evidence type="ECO:0000256" key="3">
    <source>
        <dbReference type="ARBA" id="ARBA00023015"/>
    </source>
</evidence>
<dbReference type="OMA" id="CKRTDIN"/>
<dbReference type="PANTHER" id="PTHR23098:SF16">
    <property type="entry name" value="REGULATORY PROTEIN ZESTE"/>
    <property type="match status" value="1"/>
</dbReference>
<keyword evidence="3" id="KW-0805">Transcription regulation</keyword>
<dbReference type="EMBL" id="GL437064">
    <property type="protein sequence ID" value="EFN71184.1"/>
    <property type="molecule type" value="Genomic_DNA"/>
</dbReference>
<dbReference type="Proteomes" id="UP000000311">
    <property type="component" value="Unassembled WGS sequence"/>
</dbReference>
<dbReference type="InterPro" id="IPR001005">
    <property type="entry name" value="SANT/Myb"/>
</dbReference>
<keyword evidence="8" id="KW-1185">Reference proteome</keyword>
<dbReference type="PANTHER" id="PTHR23098">
    <property type="entry name" value="AGAP001331-PA-RELATED"/>
    <property type="match status" value="1"/>
</dbReference>
<evidence type="ECO:0000256" key="1">
    <source>
        <dbReference type="ARBA" id="ARBA00011764"/>
    </source>
</evidence>
<feature type="domain" description="Myb-like" evidence="6">
    <location>
        <begin position="3"/>
        <end position="73"/>
    </location>
</feature>
<evidence type="ECO:0000313" key="8">
    <source>
        <dbReference type="Proteomes" id="UP000000311"/>
    </source>
</evidence>
<evidence type="ECO:0000256" key="2">
    <source>
        <dbReference type="ARBA" id="ARBA00016807"/>
    </source>
</evidence>
<dbReference type="Gene3D" id="1.10.10.60">
    <property type="entry name" value="Homeodomain-like"/>
    <property type="match status" value="1"/>
</dbReference>
<evidence type="ECO:0000313" key="7">
    <source>
        <dbReference type="EMBL" id="EFN71184.1"/>
    </source>
</evidence>
<dbReference type="OrthoDB" id="6783481at2759"/>
<evidence type="ECO:0000259" key="6">
    <source>
        <dbReference type="SMART" id="SM00717"/>
    </source>
</evidence>
<dbReference type="AlphaFoldDB" id="E2A5V5"/>
<comment type="subunit">
    <text evidence="1">Self-associates forming complexes of several hundred monomers.</text>
</comment>
<comment type="function">
    <text evidence="5">Involved in transvection phenomena (= synapsis-dependent gene expression), where the synaptic pairing of chromosomes carrying genes with which zeste interacts influences the expression of these genes. Zeste binds to DNA and stimulates transcription from a nearby promoter.</text>
</comment>
<gene>
    <name evidence="7" type="ORF">EAG_04011</name>
</gene>
<protein>
    <recommendedName>
        <fullName evidence="2">Regulatory protein zeste</fullName>
    </recommendedName>
</protein>
<dbReference type="GO" id="GO:0005634">
    <property type="term" value="C:nucleus"/>
    <property type="evidence" value="ECO:0007669"/>
    <property type="project" value="TreeGrafter"/>
</dbReference>
<dbReference type="Pfam" id="PF13873">
    <property type="entry name" value="Myb_DNA-bind_5"/>
    <property type="match status" value="1"/>
</dbReference>
<organism evidence="8">
    <name type="scientific">Camponotus floridanus</name>
    <name type="common">Florida carpenter ant</name>
    <dbReference type="NCBI Taxonomy" id="104421"/>
    <lineage>
        <taxon>Eukaryota</taxon>
        <taxon>Metazoa</taxon>
        <taxon>Ecdysozoa</taxon>
        <taxon>Arthropoda</taxon>
        <taxon>Hexapoda</taxon>
        <taxon>Insecta</taxon>
        <taxon>Pterygota</taxon>
        <taxon>Neoptera</taxon>
        <taxon>Endopterygota</taxon>
        <taxon>Hymenoptera</taxon>
        <taxon>Apocrita</taxon>
        <taxon>Aculeata</taxon>
        <taxon>Formicoidea</taxon>
        <taxon>Formicidae</taxon>
        <taxon>Formicinae</taxon>
        <taxon>Camponotus</taxon>
    </lineage>
</organism>
<feature type="non-terminal residue" evidence="7">
    <location>
        <position position="1"/>
    </location>
</feature>
<proteinExistence type="predicted"/>
<name>E2A5V5_CAMFO</name>
<keyword evidence="4" id="KW-0804">Transcription</keyword>
<reference evidence="7 8" key="1">
    <citation type="journal article" date="2010" name="Science">
        <title>Genomic comparison of the ants Camponotus floridanus and Harpegnathos saltator.</title>
        <authorList>
            <person name="Bonasio R."/>
            <person name="Zhang G."/>
            <person name="Ye C."/>
            <person name="Mutti N.S."/>
            <person name="Fang X."/>
            <person name="Qin N."/>
            <person name="Donahue G."/>
            <person name="Yang P."/>
            <person name="Li Q."/>
            <person name="Li C."/>
            <person name="Zhang P."/>
            <person name="Huang Z."/>
            <person name="Berger S.L."/>
            <person name="Reinberg D."/>
            <person name="Wang J."/>
            <person name="Liebig J."/>
        </authorList>
    </citation>
    <scope>NUCLEOTIDE SEQUENCE [LARGE SCALE GENOMIC DNA]</scope>
    <source>
        <strain evidence="8">C129</strain>
    </source>
</reference>
<accession>E2A5V5</accession>
<feature type="non-terminal residue" evidence="7">
    <location>
        <position position="91"/>
    </location>
</feature>
<evidence type="ECO:0000256" key="5">
    <source>
        <dbReference type="ARBA" id="ARBA00025466"/>
    </source>
</evidence>
<evidence type="ECO:0000256" key="4">
    <source>
        <dbReference type="ARBA" id="ARBA00023163"/>
    </source>
</evidence>